<accession>A0A2S8S4J0</accession>
<proteinExistence type="predicted"/>
<dbReference type="RefSeq" id="WP_105515625.1">
    <property type="nucleotide sequence ID" value="NZ_PVEP01000007.1"/>
</dbReference>
<dbReference type="AlphaFoldDB" id="A0A2S8S4J0"/>
<comment type="caution">
    <text evidence="1">The sequence shown here is derived from an EMBL/GenBank/DDBJ whole genome shotgun (WGS) entry which is preliminary data.</text>
</comment>
<dbReference type="InterPro" id="IPR045514">
    <property type="entry name" value="DUF6478"/>
</dbReference>
<dbReference type="Proteomes" id="UP000238338">
    <property type="component" value="Unassembled WGS sequence"/>
</dbReference>
<dbReference type="OrthoDB" id="7827015at2"/>
<dbReference type="Pfam" id="PF20086">
    <property type="entry name" value="DUF6478"/>
    <property type="match status" value="1"/>
</dbReference>
<name>A0A2S8S4J0_9RHOB</name>
<reference evidence="1 2" key="1">
    <citation type="submission" date="2018-02" db="EMBL/GenBank/DDBJ databases">
        <title>Genomic Encyclopedia of Archaeal and Bacterial Type Strains, Phase II (KMG-II): from individual species to whole genera.</title>
        <authorList>
            <person name="Goeker M."/>
        </authorList>
    </citation>
    <scope>NUCLEOTIDE SEQUENCE [LARGE SCALE GENOMIC DNA]</scope>
    <source>
        <strain evidence="1 2">DSM 18921</strain>
    </source>
</reference>
<dbReference type="EMBL" id="PVEP01000007">
    <property type="protein sequence ID" value="PQV55716.1"/>
    <property type="molecule type" value="Genomic_DNA"/>
</dbReference>
<evidence type="ECO:0000313" key="1">
    <source>
        <dbReference type="EMBL" id="PQV55716.1"/>
    </source>
</evidence>
<evidence type="ECO:0000313" key="2">
    <source>
        <dbReference type="Proteomes" id="UP000238338"/>
    </source>
</evidence>
<protein>
    <submittedName>
        <fullName evidence="1">Uncharacterized protein</fullName>
    </submittedName>
</protein>
<keyword evidence="2" id="KW-1185">Reference proteome</keyword>
<sequence>MRQNRLGFLDRLFLRRSLRGWRGAAAGAEGADPAELRQLRTDARALRRDLDRVVQIADTRLAAPGGQGAAIPAPEMSDWKWRPDPWAGPLATSGIAPVENGAAVGQDVKLFHDCRVPELSLRQVRNTRETDLAPHGLQLDVFDFDGSYLSLVTELPGAAAQSLKARHILRVAAVAELERPLEVYVRLNLRQGPNTEQIVRELPRDRADCFTEFDLAYSHIEGRKLDRAWVDLIFDNPRMNQIQLRDLTFSRRPRAEL</sequence>
<gene>
    <name evidence="1" type="ORF">LX70_03037</name>
</gene>
<organism evidence="1 2">
    <name type="scientific">Albidovulum denitrificans</name>
    <dbReference type="NCBI Taxonomy" id="404881"/>
    <lineage>
        <taxon>Bacteria</taxon>
        <taxon>Pseudomonadati</taxon>
        <taxon>Pseudomonadota</taxon>
        <taxon>Alphaproteobacteria</taxon>
        <taxon>Rhodobacterales</taxon>
        <taxon>Paracoccaceae</taxon>
        <taxon>Albidovulum</taxon>
    </lineage>
</organism>